<dbReference type="AlphaFoldDB" id="A0A9P8THG3"/>
<evidence type="ECO:0000313" key="2">
    <source>
        <dbReference type="EMBL" id="KAH3678964.1"/>
    </source>
</evidence>
<reference evidence="2" key="1">
    <citation type="journal article" date="2021" name="Open Biol.">
        <title>Shared evolutionary footprints suggest mitochondrial oxidative damage underlies multiple complex I losses in fungi.</title>
        <authorList>
            <person name="Schikora-Tamarit M.A."/>
            <person name="Marcet-Houben M."/>
            <person name="Nosek J."/>
            <person name="Gabaldon T."/>
        </authorList>
    </citation>
    <scope>NUCLEOTIDE SEQUENCE</scope>
    <source>
        <strain evidence="2">CBS6341</strain>
    </source>
</reference>
<dbReference type="Proteomes" id="UP000769528">
    <property type="component" value="Unassembled WGS sequence"/>
</dbReference>
<keyword evidence="1" id="KW-0472">Membrane</keyword>
<accession>A0A9P8THG3</accession>
<protein>
    <submittedName>
        <fullName evidence="2">Uncharacterized protein</fullName>
    </submittedName>
</protein>
<keyword evidence="3" id="KW-1185">Reference proteome</keyword>
<evidence type="ECO:0000256" key="1">
    <source>
        <dbReference type="SAM" id="Phobius"/>
    </source>
</evidence>
<keyword evidence="1" id="KW-0812">Transmembrane</keyword>
<feature type="transmembrane region" description="Helical" evidence="1">
    <location>
        <begin position="50"/>
        <end position="71"/>
    </location>
</feature>
<name>A0A9P8THG3_9ASCO</name>
<organism evidence="2 3">
    <name type="scientific">Wickerhamomyces mucosus</name>
    <dbReference type="NCBI Taxonomy" id="1378264"/>
    <lineage>
        <taxon>Eukaryota</taxon>
        <taxon>Fungi</taxon>
        <taxon>Dikarya</taxon>
        <taxon>Ascomycota</taxon>
        <taxon>Saccharomycotina</taxon>
        <taxon>Saccharomycetes</taxon>
        <taxon>Phaffomycetales</taxon>
        <taxon>Wickerhamomycetaceae</taxon>
        <taxon>Wickerhamomyces</taxon>
    </lineage>
</organism>
<comment type="caution">
    <text evidence="2">The sequence shown here is derived from an EMBL/GenBank/DDBJ whole genome shotgun (WGS) entry which is preliminary data.</text>
</comment>
<reference evidence="2" key="2">
    <citation type="submission" date="2021-01" db="EMBL/GenBank/DDBJ databases">
        <authorList>
            <person name="Schikora-Tamarit M.A."/>
        </authorList>
    </citation>
    <scope>NUCLEOTIDE SEQUENCE</scope>
    <source>
        <strain evidence="2">CBS6341</strain>
    </source>
</reference>
<gene>
    <name evidence="2" type="ORF">WICMUC_001332</name>
</gene>
<keyword evidence="1" id="KW-1133">Transmembrane helix</keyword>
<evidence type="ECO:0000313" key="3">
    <source>
        <dbReference type="Proteomes" id="UP000769528"/>
    </source>
</evidence>
<dbReference type="OrthoDB" id="3979671at2759"/>
<proteinExistence type="predicted"/>
<dbReference type="EMBL" id="JAEUBF010000397">
    <property type="protein sequence ID" value="KAH3678964.1"/>
    <property type="molecule type" value="Genomic_DNA"/>
</dbReference>
<sequence>MLFRLGYRRSFYKTKSQLLFQRGLKNSIKVSNPLAVWSLNLSKNILKGIFWFYGSAIVIGLTGYSVASYYIDEKFPKNWSVLSKIYGKLAIINQDFMENDKISEEFLIKCLKTFKDTPNLPDDKFQLLNLKELESKDTQWKSSYINMILRLAIIKFEKNDLVNSKKLLLYVINLPIDLGSIDLKSKGMRIMAKISKHENDLKSTESYLLDDLRYIEYYKSNLKFKSLGSNLISIDSEYYEEIYQILLELGKLYATTEKTKSLEIFINLLENFDQNSNFPNNDKSIKPMLKVYIGELLYSKGLIHKSIEWNLNSFNESFGNSKDLNSFYVTVQSLKNLIQLYKEDNQPDKAIKYEKLLTGLKAPHNSNVQSLL</sequence>